<evidence type="ECO:0000259" key="8">
    <source>
        <dbReference type="PROSITE" id="PS50011"/>
    </source>
</evidence>
<dbReference type="RefSeq" id="XP_041425933.1">
    <property type="nucleotide sequence ID" value="XM_041569999.1"/>
</dbReference>
<reference evidence="10" key="1">
    <citation type="submission" date="2025-08" db="UniProtKB">
        <authorList>
            <consortium name="RefSeq"/>
        </authorList>
    </citation>
    <scope>IDENTIFICATION</scope>
    <source>
        <strain evidence="10">J_2021</strain>
        <tissue evidence="10">Erythrocytes</tissue>
    </source>
</reference>
<organism evidence="9 10">
    <name type="scientific">Xenopus laevis</name>
    <name type="common">African clawed frog</name>
    <dbReference type="NCBI Taxonomy" id="8355"/>
    <lineage>
        <taxon>Eukaryota</taxon>
        <taxon>Metazoa</taxon>
        <taxon>Chordata</taxon>
        <taxon>Craniata</taxon>
        <taxon>Vertebrata</taxon>
        <taxon>Euteleostomi</taxon>
        <taxon>Amphibia</taxon>
        <taxon>Batrachia</taxon>
        <taxon>Anura</taxon>
        <taxon>Pipoidea</taxon>
        <taxon>Pipidae</taxon>
        <taxon>Xenopodinae</taxon>
        <taxon>Xenopus</taxon>
        <taxon>Xenopus</taxon>
    </lineage>
</organism>
<evidence type="ECO:0000256" key="3">
    <source>
        <dbReference type="ARBA" id="ARBA00022741"/>
    </source>
</evidence>
<feature type="compositionally biased region" description="Basic and acidic residues" evidence="7">
    <location>
        <begin position="44"/>
        <end position="67"/>
    </location>
</feature>
<evidence type="ECO:0000313" key="9">
    <source>
        <dbReference type="Proteomes" id="UP000186698"/>
    </source>
</evidence>
<dbReference type="GeneID" id="121395724"/>
<keyword evidence="4" id="KW-0418">Kinase</keyword>
<dbReference type="OrthoDB" id="4062651at2759"/>
<dbReference type="PROSITE" id="PS00107">
    <property type="entry name" value="PROTEIN_KINASE_ATP"/>
    <property type="match status" value="1"/>
</dbReference>
<feature type="binding site" evidence="6">
    <location>
        <position position="120"/>
    </location>
    <ligand>
        <name>ATP</name>
        <dbReference type="ChEBI" id="CHEBI:30616"/>
    </ligand>
</feature>
<dbReference type="SUPFAM" id="SSF56112">
    <property type="entry name" value="Protein kinase-like (PK-like)"/>
    <property type="match status" value="1"/>
</dbReference>
<proteinExistence type="predicted"/>
<evidence type="ECO:0000256" key="2">
    <source>
        <dbReference type="ARBA" id="ARBA00022679"/>
    </source>
</evidence>
<evidence type="ECO:0000256" key="7">
    <source>
        <dbReference type="SAM" id="MobiDB-lite"/>
    </source>
</evidence>
<name>A0A8J1L8R8_XENLA</name>
<dbReference type="Proteomes" id="UP000186698">
    <property type="component" value="Chromosome 7L"/>
</dbReference>
<evidence type="ECO:0000256" key="6">
    <source>
        <dbReference type="PROSITE-ProRule" id="PRU10141"/>
    </source>
</evidence>
<evidence type="ECO:0000313" key="10">
    <source>
        <dbReference type="RefSeq" id="XP_041425933.1"/>
    </source>
</evidence>
<protein>
    <submittedName>
        <fullName evidence="10">Protein kinase C epsilon type-like</fullName>
    </submittedName>
</protein>
<feature type="region of interest" description="Disordered" evidence="7">
    <location>
        <begin position="1"/>
        <end position="85"/>
    </location>
</feature>
<feature type="domain" description="Protein kinase" evidence="8">
    <location>
        <begin position="91"/>
        <end position="181"/>
    </location>
</feature>
<accession>A0A8J1L8R8</accession>
<dbReference type="Gene3D" id="3.30.200.20">
    <property type="entry name" value="Phosphorylase Kinase, domain 1"/>
    <property type="match status" value="1"/>
</dbReference>
<dbReference type="InterPro" id="IPR000719">
    <property type="entry name" value="Prot_kinase_dom"/>
</dbReference>
<gene>
    <name evidence="10" type="primary">LOC121395724</name>
</gene>
<sequence>MRTKMKRIDREFYNSDPGPSKKKGRRSASEENKEEKIKKKRVRSLVEQRVPDESCREEKRRREESDKGQAATVRPPPAQPSRPDPLRVSSYSFFSMLGDGAFGKVMLAKLKTREPYVAIKYIEKTKKTNYNLLVSEAQVLRISRECQFLCQGYAAFQTQVQHEFNIAIECHICRDLIGLSE</sequence>
<keyword evidence="1" id="KW-0723">Serine/threonine-protein kinase</keyword>
<dbReference type="AlphaFoldDB" id="A0A8J1L8R8"/>
<keyword evidence="3 6" id="KW-0547">Nucleotide-binding</keyword>
<dbReference type="PANTHER" id="PTHR24351">
    <property type="entry name" value="RIBOSOMAL PROTEIN S6 KINASE"/>
    <property type="match status" value="1"/>
</dbReference>
<keyword evidence="2" id="KW-0808">Transferase</keyword>
<feature type="compositionally biased region" description="Basic and acidic residues" evidence="7">
    <location>
        <begin position="1"/>
        <end position="13"/>
    </location>
</feature>
<dbReference type="GO" id="GO:0004674">
    <property type="term" value="F:protein serine/threonine kinase activity"/>
    <property type="evidence" value="ECO:0007669"/>
    <property type="project" value="UniProtKB-KW"/>
</dbReference>
<evidence type="ECO:0000256" key="4">
    <source>
        <dbReference type="ARBA" id="ARBA00022777"/>
    </source>
</evidence>
<feature type="compositionally biased region" description="Pro residues" evidence="7">
    <location>
        <begin position="74"/>
        <end position="83"/>
    </location>
</feature>
<keyword evidence="9" id="KW-1185">Reference proteome</keyword>
<keyword evidence="5 6" id="KW-0067">ATP-binding</keyword>
<dbReference type="PROSITE" id="PS50011">
    <property type="entry name" value="PROTEIN_KINASE_DOM"/>
    <property type="match status" value="1"/>
</dbReference>
<evidence type="ECO:0000256" key="1">
    <source>
        <dbReference type="ARBA" id="ARBA00022527"/>
    </source>
</evidence>
<dbReference type="InterPro" id="IPR017441">
    <property type="entry name" value="Protein_kinase_ATP_BS"/>
</dbReference>
<feature type="compositionally biased region" description="Basic and acidic residues" evidence="7">
    <location>
        <begin position="27"/>
        <end position="37"/>
    </location>
</feature>
<evidence type="ECO:0000256" key="5">
    <source>
        <dbReference type="ARBA" id="ARBA00022840"/>
    </source>
</evidence>
<dbReference type="InterPro" id="IPR011009">
    <property type="entry name" value="Kinase-like_dom_sf"/>
</dbReference>
<dbReference type="KEGG" id="xla:121395724"/>
<dbReference type="GO" id="GO:0005524">
    <property type="term" value="F:ATP binding"/>
    <property type="evidence" value="ECO:0007669"/>
    <property type="project" value="UniProtKB-UniRule"/>
</dbReference>